<protein>
    <submittedName>
        <fullName evidence="2">DeoR faimly transcriptional regulator</fullName>
    </submittedName>
</protein>
<keyword evidence="1" id="KW-1133">Transmembrane helix</keyword>
<evidence type="ECO:0000256" key="1">
    <source>
        <dbReference type="SAM" id="Phobius"/>
    </source>
</evidence>
<keyword evidence="1" id="KW-0472">Membrane</keyword>
<evidence type="ECO:0000313" key="2">
    <source>
        <dbReference type="EMBL" id="KUP07506.1"/>
    </source>
</evidence>
<dbReference type="Pfam" id="PF11151">
    <property type="entry name" value="DUF2929"/>
    <property type="match status" value="1"/>
</dbReference>
<dbReference type="AlphaFoldDB" id="A0A147K9Z7"/>
<dbReference type="RefSeq" id="WP_059350549.1">
    <property type="nucleotide sequence ID" value="NZ_LDYG01000021.1"/>
</dbReference>
<evidence type="ECO:0000313" key="3">
    <source>
        <dbReference type="Proteomes" id="UP000074108"/>
    </source>
</evidence>
<gene>
    <name evidence="2" type="ORF">Q75_04550</name>
</gene>
<dbReference type="STRING" id="1150625.Q75_04550"/>
<dbReference type="InterPro" id="IPR021324">
    <property type="entry name" value="DUF2929"/>
</dbReference>
<dbReference type="EMBL" id="LDYG01000021">
    <property type="protein sequence ID" value="KUP07506.1"/>
    <property type="molecule type" value="Genomic_DNA"/>
</dbReference>
<sequence length="60" mass="6753">MKYFFTFFWTFVLVQMTTYVTSSMAGDAFNFGVGTIMAAIATVFIFIVTSILPSEPVEKH</sequence>
<accession>A0A147K9Z7</accession>
<reference evidence="2 3" key="1">
    <citation type="journal article" date="2016" name="Front. Microbiol.">
        <title>Microevolution Analysis of Bacillus coahuilensis Unveils Differences in Phosphorus Acquisition Strategies and Their Regulation.</title>
        <authorList>
            <person name="Gomez-Lunar Z."/>
            <person name="Hernandez-Gonzalez I."/>
            <person name="Rodriguez-Torres M.D."/>
            <person name="Souza V."/>
            <person name="Olmedo-Alvarez G."/>
        </authorList>
    </citation>
    <scope>NUCLEOTIDE SEQUENCE [LARGE SCALE GENOMIC DNA]</scope>
    <source>
        <strain evidence="3">p1.1.43</strain>
    </source>
</reference>
<dbReference type="PATRIC" id="fig|1150625.3.peg.953"/>
<proteinExistence type="predicted"/>
<keyword evidence="3" id="KW-1185">Reference proteome</keyword>
<keyword evidence="1" id="KW-0812">Transmembrane</keyword>
<name>A0A147K9Z7_9BACI</name>
<comment type="caution">
    <text evidence="2">The sequence shown here is derived from an EMBL/GenBank/DDBJ whole genome shotgun (WGS) entry which is preliminary data.</text>
</comment>
<organism evidence="2 3">
    <name type="scientific">Bacillus coahuilensis p1.1.43</name>
    <dbReference type="NCBI Taxonomy" id="1150625"/>
    <lineage>
        <taxon>Bacteria</taxon>
        <taxon>Bacillati</taxon>
        <taxon>Bacillota</taxon>
        <taxon>Bacilli</taxon>
        <taxon>Bacillales</taxon>
        <taxon>Bacillaceae</taxon>
        <taxon>Bacillus</taxon>
    </lineage>
</organism>
<dbReference type="Proteomes" id="UP000074108">
    <property type="component" value="Unassembled WGS sequence"/>
</dbReference>
<feature type="transmembrane region" description="Helical" evidence="1">
    <location>
        <begin position="32"/>
        <end position="52"/>
    </location>
</feature>
<dbReference type="OrthoDB" id="2440739at2"/>